<dbReference type="EMBL" id="DS566113">
    <property type="status" value="NOT_ANNOTATED_CDS"/>
    <property type="molecule type" value="Genomic_DNA"/>
</dbReference>
<evidence type="ECO:0000256" key="1">
    <source>
        <dbReference type="SAM" id="MobiDB-lite"/>
    </source>
</evidence>
<feature type="region of interest" description="Disordered" evidence="1">
    <location>
        <begin position="297"/>
        <end position="321"/>
    </location>
</feature>
<dbReference type="InterPro" id="IPR051681">
    <property type="entry name" value="Ser/Thr_Kinases-Pseudokinases"/>
</dbReference>
<dbReference type="SUPFAM" id="SSF56112">
    <property type="entry name" value="Protein kinase-like (PK-like)"/>
    <property type="match status" value="1"/>
</dbReference>
<dbReference type="InterPro" id="IPR000719">
    <property type="entry name" value="Prot_kinase_dom"/>
</dbReference>
<dbReference type="AlphaFoldDB" id="H3H2F9"/>
<name>H3H2F9_PHYRM</name>
<dbReference type="eggNOG" id="KOG0192">
    <property type="taxonomic scope" value="Eukaryota"/>
</dbReference>
<dbReference type="GO" id="GO:0004674">
    <property type="term" value="F:protein serine/threonine kinase activity"/>
    <property type="evidence" value="ECO:0000318"/>
    <property type="project" value="GO_Central"/>
</dbReference>
<keyword evidence="2" id="KW-1133">Transmembrane helix</keyword>
<dbReference type="OMA" id="CEYAGQK"/>
<dbReference type="Pfam" id="PF07714">
    <property type="entry name" value="PK_Tyr_Ser-Thr"/>
    <property type="match status" value="1"/>
</dbReference>
<dbReference type="Gene3D" id="3.30.200.20">
    <property type="entry name" value="Phosphorylase Kinase, domain 1"/>
    <property type="match status" value="1"/>
</dbReference>
<dbReference type="VEuPathDB" id="FungiDB:KRP23_2954"/>
<dbReference type="Proteomes" id="UP000005238">
    <property type="component" value="Unassembled WGS sequence"/>
</dbReference>
<dbReference type="PROSITE" id="PS00108">
    <property type="entry name" value="PROTEIN_KINASE_ST"/>
    <property type="match status" value="1"/>
</dbReference>
<sequence length="643" mass="70382">MSSSSESMAFDGSSSDLARQLYYRAKAQDQVEQLALNAIPAGLQTRLDKLQLDWDKLPGIAQRALLWDSGFAVSADGDAIQIWTLGDHTMSTLALTADEYEAAGCVFGNCTEPDGTEIHINYHCNGAQMNRAAKCLAQEFKDDVSYNAAMWAIGGRASMVPKPRVAKHDWVDGEHYVVMAVHTLSSDQDEPGYDSCPTTSSESAGYGSVVFPCQTTANFTSDLEKKTVVGSDWVSNWLVEDYPDAAVEDSNGFNKLLLVPIVLGALVVVALVALGFYCKRKRQQRARMEFEESTADVGQTPYLAPTPGDKNFDQRDTNARPTLAVSEDLTTSTYTGADHTIQFPVGYGGDYVSGGSNTTLKILLTSEHLVGKRIPLENLTFEKALSKGASGEVWVCEYAGQKVAAKRLLQTKEAKAEDVHEFAQEIELNASLDHPNVGAFIGVAWSSLNNLSMVIEYFPLGDLQRYLKRNADLLSWARDKIHMAIGVASALEYLHSRSPPIIHRDLKSKNILLTRQLEAKVIDFGVSRGRLDNTMTAGVGTPFWTAPEILEGKRYSEQADIYSFGVVLSELDTCKIPFHDCISSKGKKAKPFHILKEVMAGTLRPSFSADCPPRIRRVGVACCQQDPARRPTAAVLVAMLQGE</sequence>
<dbReference type="GO" id="GO:0005524">
    <property type="term" value="F:ATP binding"/>
    <property type="evidence" value="ECO:0007669"/>
    <property type="project" value="InterPro"/>
</dbReference>
<accession>H3H2F9</accession>
<evidence type="ECO:0000313" key="5">
    <source>
        <dbReference type="Proteomes" id="UP000005238"/>
    </source>
</evidence>
<organism evidence="4 5">
    <name type="scientific">Phytophthora ramorum</name>
    <name type="common">Sudden oak death agent</name>
    <dbReference type="NCBI Taxonomy" id="164328"/>
    <lineage>
        <taxon>Eukaryota</taxon>
        <taxon>Sar</taxon>
        <taxon>Stramenopiles</taxon>
        <taxon>Oomycota</taxon>
        <taxon>Peronosporomycetes</taxon>
        <taxon>Peronosporales</taxon>
        <taxon>Peronosporaceae</taxon>
        <taxon>Phytophthora</taxon>
    </lineage>
</organism>
<dbReference type="VEuPathDB" id="FungiDB:KRP22_14465"/>
<reference evidence="4" key="2">
    <citation type="submission" date="2015-06" db="UniProtKB">
        <authorList>
            <consortium name="EnsemblProtists"/>
        </authorList>
    </citation>
    <scope>IDENTIFICATION</scope>
    <source>
        <strain evidence="4">Pr102</strain>
    </source>
</reference>
<evidence type="ECO:0000256" key="2">
    <source>
        <dbReference type="SAM" id="Phobius"/>
    </source>
</evidence>
<protein>
    <recommendedName>
        <fullName evidence="3">Protein kinase domain-containing protein</fullName>
    </recommendedName>
</protein>
<dbReference type="GO" id="GO:0007165">
    <property type="term" value="P:signal transduction"/>
    <property type="evidence" value="ECO:0000318"/>
    <property type="project" value="GO_Central"/>
</dbReference>
<feature type="domain" description="Protein kinase" evidence="3">
    <location>
        <begin position="379"/>
        <end position="643"/>
    </location>
</feature>
<keyword evidence="2" id="KW-0472">Membrane</keyword>
<dbReference type="CDD" id="cd13999">
    <property type="entry name" value="STKc_MAP3K-like"/>
    <property type="match status" value="1"/>
</dbReference>
<keyword evidence="2" id="KW-0812">Transmembrane</keyword>
<dbReference type="EnsemblProtists" id="Phyra84557">
    <property type="protein sequence ID" value="Phyra84557"/>
    <property type="gene ID" value="Phyra84557"/>
</dbReference>
<feature type="transmembrane region" description="Helical" evidence="2">
    <location>
        <begin position="257"/>
        <end position="278"/>
    </location>
</feature>
<proteinExistence type="predicted"/>
<dbReference type="VEuPathDB" id="FungiDB:KRP22_89"/>
<dbReference type="Gene3D" id="1.10.510.10">
    <property type="entry name" value="Transferase(Phosphotransferase) domain 1"/>
    <property type="match status" value="1"/>
</dbReference>
<dbReference type="InterPro" id="IPR001245">
    <property type="entry name" value="Ser-Thr/Tyr_kinase_cat_dom"/>
</dbReference>
<dbReference type="PANTHER" id="PTHR44329">
    <property type="entry name" value="SERINE/THREONINE-PROTEIN KINASE TNNI3K-RELATED"/>
    <property type="match status" value="1"/>
</dbReference>
<evidence type="ECO:0000313" key="4">
    <source>
        <dbReference type="EnsemblProtists" id="Phyra84557"/>
    </source>
</evidence>
<dbReference type="SMART" id="SM00220">
    <property type="entry name" value="S_TKc"/>
    <property type="match status" value="1"/>
</dbReference>
<keyword evidence="5" id="KW-1185">Reference proteome</keyword>
<dbReference type="HOGENOM" id="CLU_000288_63_45_1"/>
<dbReference type="InParanoid" id="H3H2F9"/>
<dbReference type="PROSITE" id="PS50011">
    <property type="entry name" value="PROTEIN_KINASE_DOM"/>
    <property type="match status" value="1"/>
</dbReference>
<dbReference type="InterPro" id="IPR008271">
    <property type="entry name" value="Ser/Thr_kinase_AS"/>
</dbReference>
<evidence type="ECO:0000259" key="3">
    <source>
        <dbReference type="PROSITE" id="PS50011"/>
    </source>
</evidence>
<dbReference type="InterPro" id="IPR011009">
    <property type="entry name" value="Kinase-like_dom_sf"/>
</dbReference>
<dbReference type="VEuPathDB" id="FungiDB:KRP23_9339"/>
<dbReference type="STRING" id="164328.H3H2F9"/>
<reference evidence="5" key="1">
    <citation type="journal article" date="2006" name="Science">
        <title>Phytophthora genome sequences uncover evolutionary origins and mechanisms of pathogenesis.</title>
        <authorList>
            <person name="Tyler B.M."/>
            <person name="Tripathy S."/>
            <person name="Zhang X."/>
            <person name="Dehal P."/>
            <person name="Jiang R.H."/>
            <person name="Aerts A."/>
            <person name="Arredondo F.D."/>
            <person name="Baxter L."/>
            <person name="Bensasson D."/>
            <person name="Beynon J.L."/>
            <person name="Chapman J."/>
            <person name="Damasceno C.M."/>
            <person name="Dorrance A.E."/>
            <person name="Dou D."/>
            <person name="Dickerman A.W."/>
            <person name="Dubchak I.L."/>
            <person name="Garbelotto M."/>
            <person name="Gijzen M."/>
            <person name="Gordon S.G."/>
            <person name="Govers F."/>
            <person name="Grunwald N.J."/>
            <person name="Huang W."/>
            <person name="Ivors K.L."/>
            <person name="Jones R.W."/>
            <person name="Kamoun S."/>
            <person name="Krampis K."/>
            <person name="Lamour K.H."/>
            <person name="Lee M.K."/>
            <person name="McDonald W.H."/>
            <person name="Medina M."/>
            <person name="Meijer H.J."/>
            <person name="Nordberg E.K."/>
            <person name="Maclean D.J."/>
            <person name="Ospina-Giraldo M.D."/>
            <person name="Morris P.F."/>
            <person name="Phuntumart V."/>
            <person name="Putnam N.H."/>
            <person name="Rash S."/>
            <person name="Rose J.K."/>
            <person name="Sakihama Y."/>
            <person name="Salamov A.A."/>
            <person name="Savidor A."/>
            <person name="Scheuring C.F."/>
            <person name="Smith B.M."/>
            <person name="Sobral B.W."/>
            <person name="Terry A."/>
            <person name="Torto-Alalibo T.A."/>
            <person name="Win J."/>
            <person name="Xu Z."/>
            <person name="Zhang H."/>
            <person name="Grigoriev I.V."/>
            <person name="Rokhsar D.S."/>
            <person name="Boore J.L."/>
        </authorList>
    </citation>
    <scope>NUCLEOTIDE SEQUENCE [LARGE SCALE GENOMIC DNA]</scope>
    <source>
        <strain evidence="5">Pr102</strain>
    </source>
</reference>
<dbReference type="PANTHER" id="PTHR44329:SF214">
    <property type="entry name" value="PROTEIN KINASE DOMAIN-CONTAINING PROTEIN"/>
    <property type="match status" value="1"/>
</dbReference>